<organism evidence="1 2">
    <name type="scientific">Paenibacillus residui</name>
    <dbReference type="NCBI Taxonomy" id="629724"/>
    <lineage>
        <taxon>Bacteria</taxon>
        <taxon>Bacillati</taxon>
        <taxon>Bacillota</taxon>
        <taxon>Bacilli</taxon>
        <taxon>Bacillales</taxon>
        <taxon>Paenibacillaceae</taxon>
        <taxon>Paenibacillus</taxon>
    </lineage>
</organism>
<protein>
    <recommendedName>
        <fullName evidence="3">Zinc ribbon domain-containing protein</fullName>
    </recommendedName>
</protein>
<dbReference type="RefSeq" id="WP_379288561.1">
    <property type="nucleotide sequence ID" value="NZ_JBHTIU010000039.1"/>
</dbReference>
<dbReference type="EMBL" id="JBHTIU010000039">
    <property type="protein sequence ID" value="MFD0870067.1"/>
    <property type="molecule type" value="Genomic_DNA"/>
</dbReference>
<sequence length="154" mass="16971">MLLLSKQIKNINVLVIIRVYKELMGSEENEMAVVVLHKPSGERYLLLGTGFGAYKAARPSLFGGNLFPHEEAGEIPAAAVCDELGNIHWFYTEELQVLEIDGMEVGRLYGKLKSLSSKKASDTIPAEMELCPACRTRVKITDKECPSCGLTLIV</sequence>
<evidence type="ECO:0000313" key="1">
    <source>
        <dbReference type="EMBL" id="MFD0870067.1"/>
    </source>
</evidence>
<keyword evidence="2" id="KW-1185">Reference proteome</keyword>
<comment type="caution">
    <text evidence="1">The sequence shown here is derived from an EMBL/GenBank/DDBJ whole genome shotgun (WGS) entry which is preliminary data.</text>
</comment>
<proteinExistence type="predicted"/>
<reference evidence="2" key="1">
    <citation type="journal article" date="2019" name="Int. J. Syst. Evol. Microbiol.">
        <title>The Global Catalogue of Microorganisms (GCM) 10K type strain sequencing project: providing services to taxonomists for standard genome sequencing and annotation.</title>
        <authorList>
            <consortium name="The Broad Institute Genomics Platform"/>
            <consortium name="The Broad Institute Genome Sequencing Center for Infectious Disease"/>
            <person name="Wu L."/>
            <person name="Ma J."/>
        </authorList>
    </citation>
    <scope>NUCLEOTIDE SEQUENCE [LARGE SCALE GENOMIC DNA]</scope>
    <source>
        <strain evidence="2">CCUG 57263</strain>
    </source>
</reference>
<name>A0ABW3D999_9BACL</name>
<evidence type="ECO:0000313" key="2">
    <source>
        <dbReference type="Proteomes" id="UP001597120"/>
    </source>
</evidence>
<accession>A0ABW3D999</accession>
<dbReference type="Proteomes" id="UP001597120">
    <property type="component" value="Unassembled WGS sequence"/>
</dbReference>
<evidence type="ECO:0008006" key="3">
    <source>
        <dbReference type="Google" id="ProtNLM"/>
    </source>
</evidence>
<gene>
    <name evidence="1" type="ORF">ACFQ03_12975</name>
</gene>